<comment type="caution">
    <text evidence="6">The sequence shown here is derived from an EMBL/GenBank/DDBJ whole genome shotgun (WGS) entry which is preliminary data.</text>
</comment>
<keyword evidence="2" id="KW-0479">Metal-binding</keyword>
<accession>A0A0R2KZR4</accession>
<dbReference type="GO" id="GO:0046872">
    <property type="term" value="F:metal ion binding"/>
    <property type="evidence" value="ECO:0007669"/>
    <property type="project" value="UniProtKB-KW"/>
</dbReference>
<gene>
    <name evidence="6" type="ORF">IV81_GL000733</name>
</gene>
<dbReference type="GO" id="GO:0006284">
    <property type="term" value="P:base-excision repair"/>
    <property type="evidence" value="ECO:0007669"/>
    <property type="project" value="InterPro"/>
</dbReference>
<dbReference type="AlphaFoldDB" id="A0A0R2KZR4"/>
<dbReference type="RefSeq" id="WP_057801423.1">
    <property type="nucleotide sequence ID" value="NZ_JQBX01000002.1"/>
</dbReference>
<dbReference type="GO" id="GO:0003824">
    <property type="term" value="F:catalytic activity"/>
    <property type="evidence" value="ECO:0007669"/>
    <property type="project" value="InterPro"/>
</dbReference>
<feature type="domain" description="HhH-GPD" evidence="5">
    <location>
        <begin position="36"/>
        <end position="193"/>
    </location>
</feature>
<dbReference type="EMBL" id="JQBX01000002">
    <property type="protein sequence ID" value="KRN94947.1"/>
    <property type="molecule type" value="Genomic_DNA"/>
</dbReference>
<dbReference type="PANTHER" id="PTHR10359">
    <property type="entry name" value="A/G-SPECIFIC ADENINE GLYCOSYLASE/ENDONUCLEASE III"/>
    <property type="match status" value="1"/>
</dbReference>
<keyword evidence="1" id="KW-0004">4Fe-4S</keyword>
<protein>
    <submittedName>
        <fullName evidence="6">DNA-3-methyladenine glycosylase III</fullName>
    </submittedName>
</protein>
<dbReference type="CDD" id="cd00056">
    <property type="entry name" value="ENDO3c"/>
    <property type="match status" value="1"/>
</dbReference>
<name>A0A0R2KZR4_9LACO</name>
<organism evidence="6 7">
    <name type="scientific">Pediococcus stilesii</name>
    <dbReference type="NCBI Taxonomy" id="331679"/>
    <lineage>
        <taxon>Bacteria</taxon>
        <taxon>Bacillati</taxon>
        <taxon>Bacillota</taxon>
        <taxon>Bacilli</taxon>
        <taxon>Lactobacillales</taxon>
        <taxon>Lactobacillaceae</taxon>
        <taxon>Pediococcus</taxon>
    </lineage>
</organism>
<dbReference type="PATRIC" id="fig|331679.3.peg.740"/>
<keyword evidence="3" id="KW-0408">Iron</keyword>
<dbReference type="InterPro" id="IPR011257">
    <property type="entry name" value="DNA_glycosylase"/>
</dbReference>
<evidence type="ECO:0000259" key="5">
    <source>
        <dbReference type="SMART" id="SM00478"/>
    </source>
</evidence>
<dbReference type="SMART" id="SM00478">
    <property type="entry name" value="ENDO3c"/>
    <property type="match status" value="1"/>
</dbReference>
<proteinExistence type="predicted"/>
<evidence type="ECO:0000313" key="6">
    <source>
        <dbReference type="EMBL" id="KRN94947.1"/>
    </source>
</evidence>
<keyword evidence="4" id="KW-0411">Iron-sulfur</keyword>
<dbReference type="Pfam" id="PF00730">
    <property type="entry name" value="HhH-GPD"/>
    <property type="match status" value="1"/>
</dbReference>
<dbReference type="STRING" id="331679.IV81_GL000733"/>
<evidence type="ECO:0000256" key="2">
    <source>
        <dbReference type="ARBA" id="ARBA00022723"/>
    </source>
</evidence>
<dbReference type="PIRSF" id="PIRSF001435">
    <property type="entry name" value="Nth"/>
    <property type="match status" value="1"/>
</dbReference>
<evidence type="ECO:0000256" key="4">
    <source>
        <dbReference type="ARBA" id="ARBA00023014"/>
    </source>
</evidence>
<dbReference type="GO" id="GO:0051539">
    <property type="term" value="F:4 iron, 4 sulfur cluster binding"/>
    <property type="evidence" value="ECO:0007669"/>
    <property type="project" value="UniProtKB-KW"/>
</dbReference>
<dbReference type="Proteomes" id="UP000051859">
    <property type="component" value="Unassembled WGS sequence"/>
</dbReference>
<evidence type="ECO:0000256" key="1">
    <source>
        <dbReference type="ARBA" id="ARBA00022485"/>
    </source>
</evidence>
<keyword evidence="7" id="KW-1185">Reference proteome</keyword>
<evidence type="ECO:0000256" key="3">
    <source>
        <dbReference type="ARBA" id="ARBA00023004"/>
    </source>
</evidence>
<evidence type="ECO:0000313" key="7">
    <source>
        <dbReference type="Proteomes" id="UP000051859"/>
    </source>
</evidence>
<sequence length="207" mass="24282">MQVSGIYQTMFCQLGQQPWLEDWQDSPWEVVYGGILVQNTSWANVAPSLQNLKRNFNFDPISILSIENDDLIQNIRPSGFYTRKSQTIKHVLEWAAQYDFSIKEIHDLGSHRLRKELLSLVGIGPETADYIMMYALERPGFICDKYSRRIFDWFGYQLPNGYDQAKQKVEQELQLDAKEWQNFHAMIVNSGKRIKTKEEFVNEFINC</sequence>
<dbReference type="InterPro" id="IPR003265">
    <property type="entry name" value="HhH-GPD_domain"/>
</dbReference>
<dbReference type="SUPFAM" id="SSF48150">
    <property type="entry name" value="DNA-glycosylase"/>
    <property type="match status" value="1"/>
</dbReference>
<dbReference type="PANTHER" id="PTHR10359:SF19">
    <property type="entry name" value="DNA REPAIR GLYCOSYLASE MJ1434-RELATED"/>
    <property type="match status" value="1"/>
</dbReference>
<dbReference type="Gene3D" id="1.10.340.30">
    <property type="entry name" value="Hypothetical protein, domain 2"/>
    <property type="match status" value="1"/>
</dbReference>
<reference evidence="6 7" key="1">
    <citation type="journal article" date="2015" name="Genome Announc.">
        <title>Expanding the biotechnology potential of lactobacilli through comparative genomics of 213 strains and associated genera.</title>
        <authorList>
            <person name="Sun Z."/>
            <person name="Harris H.M."/>
            <person name="McCann A."/>
            <person name="Guo C."/>
            <person name="Argimon S."/>
            <person name="Zhang W."/>
            <person name="Yang X."/>
            <person name="Jeffery I.B."/>
            <person name="Cooney J.C."/>
            <person name="Kagawa T.F."/>
            <person name="Liu W."/>
            <person name="Song Y."/>
            <person name="Salvetti E."/>
            <person name="Wrobel A."/>
            <person name="Rasinkangas P."/>
            <person name="Parkhill J."/>
            <person name="Rea M.C."/>
            <person name="O'Sullivan O."/>
            <person name="Ritari J."/>
            <person name="Douillard F.P."/>
            <person name="Paul Ross R."/>
            <person name="Yang R."/>
            <person name="Briner A.E."/>
            <person name="Felis G.E."/>
            <person name="de Vos W.M."/>
            <person name="Barrangou R."/>
            <person name="Klaenhammer T.R."/>
            <person name="Caufield P.W."/>
            <person name="Cui Y."/>
            <person name="Zhang H."/>
            <person name="O'Toole P.W."/>
        </authorList>
    </citation>
    <scope>NUCLEOTIDE SEQUENCE [LARGE SCALE GENOMIC DNA]</scope>
    <source>
        <strain evidence="6 7">DSM 18001</strain>
    </source>
</reference>